<proteinExistence type="predicted"/>
<sequence>MTKLHSKAQPVNMNRRAGELALSLQTQLHLRTIKDERIRTCHAVPPGRNERSTTMPNLSP</sequence>
<name>A0A1H9KSM9_9BURK</name>
<dbReference type="STRING" id="180197.SAMN02982919_01650"/>
<reference evidence="1 2" key="1">
    <citation type="submission" date="2016-10" db="EMBL/GenBank/DDBJ databases">
        <authorList>
            <person name="de Groot N.N."/>
        </authorList>
    </citation>
    <scope>NUCLEOTIDE SEQUENCE [LARGE SCALE GENOMIC DNA]</scope>
    <source>
        <strain evidence="1 2">ATCC 35958</strain>
    </source>
</reference>
<organism evidence="1 2">
    <name type="scientific">Giesbergeria anulus</name>
    <dbReference type="NCBI Taxonomy" id="180197"/>
    <lineage>
        <taxon>Bacteria</taxon>
        <taxon>Pseudomonadati</taxon>
        <taxon>Pseudomonadota</taxon>
        <taxon>Betaproteobacteria</taxon>
        <taxon>Burkholderiales</taxon>
        <taxon>Comamonadaceae</taxon>
        <taxon>Giesbergeria</taxon>
    </lineage>
</organism>
<accession>A0A1H9KSM9</accession>
<gene>
    <name evidence="1" type="ORF">SAMN02982919_01650</name>
</gene>
<keyword evidence="2" id="KW-1185">Reference proteome</keyword>
<dbReference type="Proteomes" id="UP000199766">
    <property type="component" value="Unassembled WGS sequence"/>
</dbReference>
<dbReference type="EMBL" id="FOGD01000003">
    <property type="protein sequence ID" value="SER02181.1"/>
    <property type="molecule type" value="Genomic_DNA"/>
</dbReference>
<dbReference type="AlphaFoldDB" id="A0A1H9KSM9"/>
<protein>
    <submittedName>
        <fullName evidence="1">Uncharacterized protein</fullName>
    </submittedName>
</protein>
<evidence type="ECO:0000313" key="1">
    <source>
        <dbReference type="EMBL" id="SER02181.1"/>
    </source>
</evidence>
<evidence type="ECO:0000313" key="2">
    <source>
        <dbReference type="Proteomes" id="UP000199766"/>
    </source>
</evidence>